<keyword evidence="10 16" id="KW-1133">Transmembrane helix</keyword>
<dbReference type="InterPro" id="IPR045187">
    <property type="entry name" value="CcO_II"/>
</dbReference>
<evidence type="ECO:0000256" key="3">
    <source>
        <dbReference type="ARBA" id="ARBA00012949"/>
    </source>
</evidence>
<dbReference type="RefSeq" id="WP_051518049.1">
    <property type="nucleotide sequence ID" value="NZ_AWQS01000006.1"/>
</dbReference>
<evidence type="ECO:0000256" key="7">
    <source>
        <dbReference type="ARBA" id="ARBA00022723"/>
    </source>
</evidence>
<dbReference type="PROSITE" id="PS00078">
    <property type="entry name" value="COX2"/>
    <property type="match status" value="1"/>
</dbReference>
<evidence type="ECO:0000256" key="8">
    <source>
        <dbReference type="ARBA" id="ARBA00022967"/>
    </source>
</evidence>
<evidence type="ECO:0000256" key="1">
    <source>
        <dbReference type="ARBA" id="ARBA00004141"/>
    </source>
</evidence>
<evidence type="ECO:0000256" key="2">
    <source>
        <dbReference type="ARBA" id="ARBA00007866"/>
    </source>
</evidence>
<dbReference type="SUPFAM" id="SSF49503">
    <property type="entry name" value="Cupredoxins"/>
    <property type="match status" value="1"/>
</dbReference>
<dbReference type="GO" id="GO:0005507">
    <property type="term" value="F:copper ion binding"/>
    <property type="evidence" value="ECO:0007669"/>
    <property type="project" value="InterPro"/>
</dbReference>
<proteinExistence type="inferred from homology"/>
<evidence type="ECO:0000256" key="6">
    <source>
        <dbReference type="ARBA" id="ARBA00022692"/>
    </source>
</evidence>
<dbReference type="PROSITE" id="PS50857">
    <property type="entry name" value="COX2_CUA"/>
    <property type="match status" value="1"/>
</dbReference>
<feature type="domain" description="Cytochrome oxidase subunit II copper A binding" evidence="17">
    <location>
        <begin position="142"/>
        <end position="254"/>
    </location>
</feature>
<comment type="function">
    <text evidence="13">Subunits I and II form the functional core of the enzyme complex. Electrons originating in cytochrome c are transferred via heme a and Cu(A) to the binuclear center formed by heme a3 and Cu(B).</text>
</comment>
<dbReference type="GO" id="GO:0004129">
    <property type="term" value="F:cytochrome-c oxidase activity"/>
    <property type="evidence" value="ECO:0007669"/>
    <property type="project" value="UniProtKB-EC"/>
</dbReference>
<evidence type="ECO:0000256" key="16">
    <source>
        <dbReference type="SAM" id="Phobius"/>
    </source>
</evidence>
<evidence type="ECO:0000313" key="18">
    <source>
        <dbReference type="EMBL" id="EWT07677.1"/>
    </source>
</evidence>
<dbReference type="Pfam" id="PF00116">
    <property type="entry name" value="COX2"/>
    <property type="match status" value="1"/>
</dbReference>
<evidence type="ECO:0000256" key="13">
    <source>
        <dbReference type="ARBA" id="ARBA00024688"/>
    </source>
</evidence>
<accession>W9GRK2</accession>
<dbReference type="GO" id="GO:0042773">
    <property type="term" value="P:ATP synthesis coupled electron transport"/>
    <property type="evidence" value="ECO:0007669"/>
    <property type="project" value="TreeGrafter"/>
</dbReference>
<evidence type="ECO:0000256" key="15">
    <source>
        <dbReference type="ARBA" id="ARBA00047816"/>
    </source>
</evidence>
<dbReference type="InterPro" id="IPR002429">
    <property type="entry name" value="CcO_II-like_C"/>
</dbReference>
<evidence type="ECO:0000256" key="11">
    <source>
        <dbReference type="ARBA" id="ARBA00023008"/>
    </source>
</evidence>
<comment type="catalytic activity">
    <reaction evidence="15">
        <text>4 Fe(II)-[cytochrome c] + O2 + 8 H(+)(in) = 4 Fe(III)-[cytochrome c] + 2 H2O + 4 H(+)(out)</text>
        <dbReference type="Rhea" id="RHEA:11436"/>
        <dbReference type="Rhea" id="RHEA-COMP:10350"/>
        <dbReference type="Rhea" id="RHEA-COMP:14399"/>
        <dbReference type="ChEBI" id="CHEBI:15377"/>
        <dbReference type="ChEBI" id="CHEBI:15378"/>
        <dbReference type="ChEBI" id="CHEBI:15379"/>
        <dbReference type="ChEBI" id="CHEBI:29033"/>
        <dbReference type="ChEBI" id="CHEBI:29034"/>
        <dbReference type="EC" id="7.1.1.9"/>
    </reaction>
</comment>
<feature type="transmembrane region" description="Helical" evidence="16">
    <location>
        <begin position="62"/>
        <end position="87"/>
    </location>
</feature>
<dbReference type="PANTHER" id="PTHR22888">
    <property type="entry name" value="CYTOCHROME C OXIDASE, SUBUNIT II"/>
    <property type="match status" value="1"/>
</dbReference>
<dbReference type="InterPro" id="IPR001505">
    <property type="entry name" value="Copper_CuA"/>
</dbReference>
<dbReference type="InterPro" id="IPR036257">
    <property type="entry name" value="Cyt_c_oxidase_su2_TM_sf"/>
</dbReference>
<dbReference type="Proteomes" id="UP000019494">
    <property type="component" value="Unassembled WGS sequence"/>
</dbReference>
<evidence type="ECO:0000256" key="5">
    <source>
        <dbReference type="ARBA" id="ARBA00022660"/>
    </source>
</evidence>
<comment type="subcellular location">
    <subcellularLocation>
        <location evidence="1">Membrane</location>
        <topology evidence="1">Multi-pass membrane protein</topology>
    </subcellularLocation>
</comment>
<keyword evidence="5" id="KW-0679">Respiratory chain</keyword>
<comment type="caution">
    <text evidence="18">The sequence shown here is derived from an EMBL/GenBank/DDBJ whole genome shotgun (WGS) entry which is preliminary data.</text>
</comment>
<reference evidence="19" key="1">
    <citation type="submission" date="2013-08" db="EMBL/GenBank/DDBJ databases">
        <title>Intrasporangium oryzae NRRL B-24470.</title>
        <authorList>
            <person name="Liu H."/>
            <person name="Wang G."/>
        </authorList>
    </citation>
    <scope>NUCLEOTIDE SEQUENCE [LARGE SCALE GENOMIC DNA]</scope>
    <source>
        <strain evidence="19">Q5-1</strain>
    </source>
</reference>
<comment type="similarity">
    <text evidence="2">Belongs to the cytochrome c oxidase subunit 2 family.</text>
</comment>
<name>W9GRK2_9MICO</name>
<organism evidence="18 19">
    <name type="scientific">Intrasporangium chromatireducens Q5-1</name>
    <dbReference type="NCBI Taxonomy" id="584657"/>
    <lineage>
        <taxon>Bacteria</taxon>
        <taxon>Bacillati</taxon>
        <taxon>Actinomycetota</taxon>
        <taxon>Actinomycetes</taxon>
        <taxon>Micrococcales</taxon>
        <taxon>Intrasporangiaceae</taxon>
        <taxon>Intrasporangium</taxon>
    </lineage>
</organism>
<dbReference type="CDD" id="cd13919">
    <property type="entry name" value="CuRO_HCO_II_like_5"/>
    <property type="match status" value="1"/>
</dbReference>
<keyword evidence="12 16" id="KW-0472">Membrane</keyword>
<keyword evidence="9" id="KW-0249">Electron transport</keyword>
<evidence type="ECO:0000256" key="14">
    <source>
        <dbReference type="ARBA" id="ARBA00031399"/>
    </source>
</evidence>
<dbReference type="NCBIfam" id="TIGR02866">
    <property type="entry name" value="CoxB"/>
    <property type="match status" value="1"/>
</dbReference>
<dbReference type="OrthoDB" id="9781261at2"/>
<evidence type="ECO:0000256" key="10">
    <source>
        <dbReference type="ARBA" id="ARBA00022989"/>
    </source>
</evidence>
<dbReference type="EC" id="7.1.1.9" evidence="3"/>
<evidence type="ECO:0000256" key="12">
    <source>
        <dbReference type="ARBA" id="ARBA00023136"/>
    </source>
</evidence>
<dbReference type="Gene3D" id="2.60.40.420">
    <property type="entry name" value="Cupredoxins - blue copper proteins"/>
    <property type="match status" value="1"/>
</dbReference>
<evidence type="ECO:0000256" key="9">
    <source>
        <dbReference type="ARBA" id="ARBA00022982"/>
    </source>
</evidence>
<keyword evidence="7" id="KW-0479">Metal-binding</keyword>
<evidence type="ECO:0000256" key="4">
    <source>
        <dbReference type="ARBA" id="ARBA00022448"/>
    </source>
</evidence>
<dbReference type="GO" id="GO:0016491">
    <property type="term" value="F:oxidoreductase activity"/>
    <property type="evidence" value="ECO:0007669"/>
    <property type="project" value="InterPro"/>
</dbReference>
<dbReference type="PATRIC" id="fig|584657.3.peg.312"/>
<evidence type="ECO:0000313" key="19">
    <source>
        <dbReference type="Proteomes" id="UP000019494"/>
    </source>
</evidence>
<sequence length="260" mass="28971">MSTGRHEGQRLDTRTTWRRPPVLPILVIWAVLTVLLLLFAPVPARLMGRPASPTMQEIETTVTWFTGLSAPVAALVWAILLYSVFRWRHRGPQPPPEDGSGRRDNRRVFTIWVLGSAVLCLFLLVWGLVVIAPRTSEANPAQEPILVDVTGQQWAWSFTYPDEGNKSATELYLPVGQTVAFRVTSKDVIHSFWLVQLGIKVDANPGETTVATVRPTQIGTFQLRCAELCGLYHSYMQTTVHVVSVADYEAWAQSPAEAHS</sequence>
<keyword evidence="19" id="KW-1185">Reference proteome</keyword>
<evidence type="ECO:0000259" key="17">
    <source>
        <dbReference type="PROSITE" id="PS50857"/>
    </source>
</evidence>
<dbReference type="EMBL" id="AWQS01000006">
    <property type="protein sequence ID" value="EWT07677.1"/>
    <property type="molecule type" value="Genomic_DNA"/>
</dbReference>
<feature type="transmembrane region" description="Helical" evidence="16">
    <location>
        <begin position="108"/>
        <end position="132"/>
    </location>
</feature>
<feature type="transmembrane region" description="Helical" evidence="16">
    <location>
        <begin position="21"/>
        <end position="42"/>
    </location>
</feature>
<dbReference type="PANTHER" id="PTHR22888:SF9">
    <property type="entry name" value="CYTOCHROME C OXIDASE SUBUNIT 2"/>
    <property type="match status" value="1"/>
</dbReference>
<keyword evidence="6 16" id="KW-0812">Transmembrane</keyword>
<dbReference type="GO" id="GO:0016020">
    <property type="term" value="C:membrane"/>
    <property type="evidence" value="ECO:0007669"/>
    <property type="project" value="UniProtKB-SubCell"/>
</dbReference>
<keyword evidence="8" id="KW-1278">Translocase</keyword>
<protein>
    <recommendedName>
        <fullName evidence="3">cytochrome-c oxidase</fullName>
        <ecNumber evidence="3">7.1.1.9</ecNumber>
    </recommendedName>
    <alternativeName>
        <fullName evidence="14">Cytochrome aa3 subunit 2</fullName>
    </alternativeName>
</protein>
<dbReference type="InterPro" id="IPR008972">
    <property type="entry name" value="Cupredoxin"/>
</dbReference>
<dbReference type="Gene3D" id="1.10.287.90">
    <property type="match status" value="1"/>
</dbReference>
<keyword evidence="11" id="KW-0186">Copper</keyword>
<dbReference type="InterPro" id="IPR014222">
    <property type="entry name" value="Cyt_c_oxidase_su2"/>
</dbReference>
<dbReference type="AlphaFoldDB" id="W9GRK2"/>
<keyword evidence="4" id="KW-0813">Transport</keyword>
<gene>
    <name evidence="18" type="ORF">N864_01015</name>
</gene>